<comment type="similarity">
    <text evidence="2">Belongs to the bacterial diacylglycerol kinase family.</text>
</comment>
<comment type="subcellular location">
    <subcellularLocation>
        <location evidence="1">Cell membrane</location>
        <topology evidence="1">Multi-pass membrane protein</topology>
    </subcellularLocation>
</comment>
<keyword evidence="3" id="KW-1003">Cell membrane</keyword>
<evidence type="ECO:0000256" key="11">
    <source>
        <dbReference type="ARBA" id="ARBA00023098"/>
    </source>
</evidence>
<accession>A0A644Y5X0</accession>
<keyword evidence="11" id="KW-0443">Lipid metabolism</keyword>
<keyword evidence="5 16" id="KW-0808">Transferase</keyword>
<proteinExistence type="inferred from homology"/>
<evidence type="ECO:0000256" key="1">
    <source>
        <dbReference type="ARBA" id="ARBA00004651"/>
    </source>
</evidence>
<feature type="transmembrane region" description="Helical" evidence="15">
    <location>
        <begin position="37"/>
        <end position="56"/>
    </location>
</feature>
<dbReference type="GO" id="GO:0005886">
    <property type="term" value="C:plasma membrane"/>
    <property type="evidence" value="ECO:0007669"/>
    <property type="project" value="UniProtKB-SubCell"/>
</dbReference>
<keyword evidence="7" id="KW-0547">Nucleotide-binding</keyword>
<dbReference type="Gene3D" id="1.10.287.3610">
    <property type="match status" value="1"/>
</dbReference>
<dbReference type="PANTHER" id="PTHR34299">
    <property type="entry name" value="DIACYLGLYCEROL KINASE"/>
    <property type="match status" value="1"/>
</dbReference>
<dbReference type="CDD" id="cd14265">
    <property type="entry name" value="UDPK_IM_like"/>
    <property type="match status" value="1"/>
</dbReference>
<keyword evidence="4" id="KW-0444">Lipid biosynthesis</keyword>
<evidence type="ECO:0000256" key="3">
    <source>
        <dbReference type="ARBA" id="ARBA00022475"/>
    </source>
</evidence>
<sequence length="130" mass="14373">MYLKKKLFMNNFCKKRTDSFKYAFQGAATLFHETPNAIIHLIMAILAVLLGFIFSISATEWLAIIIVIGLVLVLEAINTSIESLADLVSKERNESIKKVKDLAAAGVLIASMAALVIGILIFLPKFIELF</sequence>
<feature type="transmembrane region" description="Helical" evidence="15">
    <location>
        <begin position="62"/>
        <end position="81"/>
    </location>
</feature>
<dbReference type="GO" id="GO:0036433">
    <property type="term" value="F:di-trans, poly-cis-undecaprenol kinase activity"/>
    <property type="evidence" value="ECO:0007669"/>
    <property type="project" value="UniProtKB-EC"/>
</dbReference>
<evidence type="ECO:0000256" key="7">
    <source>
        <dbReference type="ARBA" id="ARBA00022741"/>
    </source>
</evidence>
<dbReference type="EMBL" id="VSSQ01004150">
    <property type="protein sequence ID" value="MPM23956.1"/>
    <property type="molecule type" value="Genomic_DNA"/>
</dbReference>
<comment type="caution">
    <text evidence="16">The sequence shown here is derived from an EMBL/GenBank/DDBJ whole genome shotgun (WGS) entry which is preliminary data.</text>
</comment>
<keyword evidence="10 15" id="KW-1133">Transmembrane helix</keyword>
<reference evidence="16" key="1">
    <citation type="submission" date="2019-08" db="EMBL/GenBank/DDBJ databases">
        <authorList>
            <person name="Kucharzyk K."/>
            <person name="Murdoch R.W."/>
            <person name="Higgins S."/>
            <person name="Loffler F."/>
        </authorList>
    </citation>
    <scope>NUCLEOTIDE SEQUENCE</scope>
</reference>
<evidence type="ECO:0000256" key="4">
    <source>
        <dbReference type="ARBA" id="ARBA00022516"/>
    </source>
</evidence>
<keyword evidence="8 16" id="KW-0418">Kinase</keyword>
<keyword evidence="9" id="KW-0067">ATP-binding</keyword>
<feature type="transmembrane region" description="Helical" evidence="15">
    <location>
        <begin position="102"/>
        <end position="123"/>
    </location>
</feature>
<protein>
    <submittedName>
        <fullName evidence="16">Undecaprenol kinase</fullName>
        <ecNumber evidence="16">2.7.1.66</ecNumber>
    </submittedName>
</protein>
<evidence type="ECO:0000256" key="2">
    <source>
        <dbReference type="ARBA" id="ARBA00005967"/>
    </source>
</evidence>
<evidence type="ECO:0000256" key="6">
    <source>
        <dbReference type="ARBA" id="ARBA00022692"/>
    </source>
</evidence>
<keyword evidence="12 15" id="KW-0472">Membrane</keyword>
<dbReference type="InterPro" id="IPR036945">
    <property type="entry name" value="DAGK_sf"/>
</dbReference>
<keyword evidence="14" id="KW-1208">Phospholipid metabolism</keyword>
<dbReference type="InterPro" id="IPR000829">
    <property type="entry name" value="DAGK"/>
</dbReference>
<dbReference type="GO" id="GO:0005524">
    <property type="term" value="F:ATP binding"/>
    <property type="evidence" value="ECO:0007669"/>
    <property type="project" value="UniProtKB-KW"/>
</dbReference>
<evidence type="ECO:0000256" key="9">
    <source>
        <dbReference type="ARBA" id="ARBA00022840"/>
    </source>
</evidence>
<evidence type="ECO:0000256" key="14">
    <source>
        <dbReference type="ARBA" id="ARBA00023264"/>
    </source>
</evidence>
<keyword evidence="13" id="KW-0594">Phospholipid biosynthesis</keyword>
<dbReference type="AlphaFoldDB" id="A0A644Y5X0"/>
<dbReference type="InterPro" id="IPR033717">
    <property type="entry name" value="UDPK"/>
</dbReference>
<keyword evidence="6 15" id="KW-0812">Transmembrane</keyword>
<evidence type="ECO:0000256" key="8">
    <source>
        <dbReference type="ARBA" id="ARBA00022777"/>
    </source>
</evidence>
<dbReference type="PANTHER" id="PTHR34299:SF1">
    <property type="entry name" value="DIACYLGLYCEROL KINASE"/>
    <property type="match status" value="1"/>
</dbReference>
<evidence type="ECO:0000256" key="5">
    <source>
        <dbReference type="ARBA" id="ARBA00022679"/>
    </source>
</evidence>
<organism evidence="16">
    <name type="scientific">bioreactor metagenome</name>
    <dbReference type="NCBI Taxonomy" id="1076179"/>
    <lineage>
        <taxon>unclassified sequences</taxon>
        <taxon>metagenomes</taxon>
        <taxon>ecological metagenomes</taxon>
    </lineage>
</organism>
<evidence type="ECO:0000256" key="12">
    <source>
        <dbReference type="ARBA" id="ARBA00023136"/>
    </source>
</evidence>
<gene>
    <name evidence="16" type="primary">dgkA_9</name>
    <name evidence="16" type="ORF">SDC9_70433</name>
</gene>
<evidence type="ECO:0000256" key="10">
    <source>
        <dbReference type="ARBA" id="ARBA00022989"/>
    </source>
</evidence>
<evidence type="ECO:0000256" key="15">
    <source>
        <dbReference type="SAM" id="Phobius"/>
    </source>
</evidence>
<dbReference type="GO" id="GO:0008654">
    <property type="term" value="P:phospholipid biosynthetic process"/>
    <property type="evidence" value="ECO:0007669"/>
    <property type="project" value="UniProtKB-KW"/>
</dbReference>
<dbReference type="Pfam" id="PF01219">
    <property type="entry name" value="DAGK_prokar"/>
    <property type="match status" value="1"/>
</dbReference>
<name>A0A644Y5X0_9ZZZZ</name>
<evidence type="ECO:0000313" key="16">
    <source>
        <dbReference type="EMBL" id="MPM23956.1"/>
    </source>
</evidence>
<evidence type="ECO:0000256" key="13">
    <source>
        <dbReference type="ARBA" id="ARBA00023209"/>
    </source>
</evidence>
<dbReference type="EC" id="2.7.1.66" evidence="16"/>